<protein>
    <submittedName>
        <fullName evidence="1">Uncharacterized protein</fullName>
    </submittedName>
</protein>
<proteinExistence type="predicted"/>
<reference evidence="1 2" key="1">
    <citation type="submission" date="2022-06" db="EMBL/GenBank/DDBJ databases">
        <title>Dyella sp. Sa strain:Sa Genome sequencing.</title>
        <authorList>
            <person name="Park S."/>
        </authorList>
    </citation>
    <scope>NUCLEOTIDE SEQUENCE [LARGE SCALE GENOMIC DNA]</scope>
    <source>
        <strain evidence="1 2">Sa</strain>
    </source>
</reference>
<dbReference type="Pfam" id="PF23148">
    <property type="entry name" value="Gp77"/>
    <property type="match status" value="1"/>
</dbReference>
<name>A0ABT1FF68_9GAMM</name>
<accession>A0ABT1FF68</accession>
<keyword evidence="2" id="KW-1185">Reference proteome</keyword>
<organism evidence="1 2">
    <name type="scientific">Dyella lutea</name>
    <dbReference type="NCBI Taxonomy" id="2950441"/>
    <lineage>
        <taxon>Bacteria</taxon>
        <taxon>Pseudomonadati</taxon>
        <taxon>Pseudomonadota</taxon>
        <taxon>Gammaproteobacteria</taxon>
        <taxon>Lysobacterales</taxon>
        <taxon>Rhodanobacteraceae</taxon>
        <taxon>Dyella</taxon>
    </lineage>
</organism>
<comment type="caution">
    <text evidence="1">The sequence shown here is derived from an EMBL/GenBank/DDBJ whole genome shotgun (WGS) entry which is preliminary data.</text>
</comment>
<dbReference type="Proteomes" id="UP001204615">
    <property type="component" value="Unassembled WGS sequence"/>
</dbReference>
<sequence>MITSPPYPPTFGPKNPADVGLILEVDCTKLLATLAEPNAKIATVQGVSASPSDVQLGTPSPTSDALKIRVPSTGGTLGQVYLLAFTFTTTGGQTLTRSAYLPVRTI</sequence>
<gene>
    <name evidence="1" type="ORF">NC595_18415</name>
</gene>
<evidence type="ECO:0000313" key="1">
    <source>
        <dbReference type="EMBL" id="MCP1376026.1"/>
    </source>
</evidence>
<dbReference type="InterPro" id="IPR056928">
    <property type="entry name" value="Gp77-like"/>
</dbReference>
<dbReference type="RefSeq" id="WP_253568820.1">
    <property type="nucleotide sequence ID" value="NZ_JAMZEK010000004.1"/>
</dbReference>
<evidence type="ECO:0000313" key="2">
    <source>
        <dbReference type="Proteomes" id="UP001204615"/>
    </source>
</evidence>
<dbReference type="EMBL" id="JAMZEK010000004">
    <property type="protein sequence ID" value="MCP1376026.1"/>
    <property type="molecule type" value="Genomic_DNA"/>
</dbReference>